<accession>A0ABP8F8D0</accession>
<dbReference type="Pfam" id="PF14129">
    <property type="entry name" value="DUF4296"/>
    <property type="match status" value="1"/>
</dbReference>
<name>A0ABP8F8D0_9BACT</name>
<dbReference type="Proteomes" id="UP001501844">
    <property type="component" value="Unassembled WGS sequence"/>
</dbReference>
<proteinExistence type="predicted"/>
<comment type="caution">
    <text evidence="2">The sequence shown here is derived from an EMBL/GenBank/DDBJ whole genome shotgun (WGS) entry which is preliminary data.</text>
</comment>
<dbReference type="EMBL" id="BAABGX010000001">
    <property type="protein sequence ID" value="GAA4296977.1"/>
    <property type="molecule type" value="Genomic_DNA"/>
</dbReference>
<gene>
    <name evidence="2" type="ORF">GCM10023183_04210</name>
</gene>
<reference evidence="3" key="1">
    <citation type="journal article" date="2019" name="Int. J. Syst. Evol. Microbiol.">
        <title>The Global Catalogue of Microorganisms (GCM) 10K type strain sequencing project: providing services to taxonomists for standard genome sequencing and annotation.</title>
        <authorList>
            <consortium name="The Broad Institute Genomics Platform"/>
            <consortium name="The Broad Institute Genome Sequencing Center for Infectious Disease"/>
            <person name="Wu L."/>
            <person name="Ma J."/>
        </authorList>
    </citation>
    <scope>NUCLEOTIDE SEQUENCE [LARGE SCALE GENOMIC DNA]</scope>
    <source>
        <strain evidence="3">JCM 17917</strain>
    </source>
</reference>
<evidence type="ECO:0000259" key="1">
    <source>
        <dbReference type="Pfam" id="PF14129"/>
    </source>
</evidence>
<organism evidence="2 3">
    <name type="scientific">Nibribacter koreensis</name>
    <dbReference type="NCBI Taxonomy" id="1084519"/>
    <lineage>
        <taxon>Bacteria</taxon>
        <taxon>Pseudomonadati</taxon>
        <taxon>Bacteroidota</taxon>
        <taxon>Cytophagia</taxon>
        <taxon>Cytophagales</taxon>
        <taxon>Hymenobacteraceae</taxon>
        <taxon>Nibribacter</taxon>
    </lineage>
</organism>
<sequence>MCSVLNLPNLTDNRVKKRLSLFLLSLVVYACAPKSTAPADLVPEDKMTSVLLDIHLAEARIGRTITQYDTSKMVFKNVQKDIFKKHGITDSSFRHSYDYYLMNPALLDKIYEKVLDSLSLQEAKLTPKTG</sequence>
<evidence type="ECO:0000313" key="3">
    <source>
        <dbReference type="Proteomes" id="UP001501844"/>
    </source>
</evidence>
<dbReference type="InterPro" id="IPR025381">
    <property type="entry name" value="DUF4296"/>
</dbReference>
<protein>
    <recommendedName>
        <fullName evidence="1">DUF4296 domain-containing protein</fullName>
    </recommendedName>
</protein>
<feature type="domain" description="DUF4296" evidence="1">
    <location>
        <begin position="38"/>
        <end position="122"/>
    </location>
</feature>
<keyword evidence="3" id="KW-1185">Reference proteome</keyword>
<evidence type="ECO:0000313" key="2">
    <source>
        <dbReference type="EMBL" id="GAA4296977.1"/>
    </source>
</evidence>